<evidence type="ECO:0000313" key="2">
    <source>
        <dbReference type="EMBL" id="SEE91508.1"/>
    </source>
</evidence>
<feature type="transmembrane region" description="Helical" evidence="1">
    <location>
        <begin position="89"/>
        <end position="108"/>
    </location>
</feature>
<dbReference type="Pfam" id="PF13630">
    <property type="entry name" value="SdpI"/>
    <property type="match status" value="1"/>
</dbReference>
<evidence type="ECO:0000313" key="3">
    <source>
        <dbReference type="Proteomes" id="UP000181980"/>
    </source>
</evidence>
<reference evidence="3" key="1">
    <citation type="submission" date="2016-10" db="EMBL/GenBank/DDBJ databases">
        <authorList>
            <person name="Varghese N."/>
            <person name="Submissions S."/>
        </authorList>
    </citation>
    <scope>NUCLEOTIDE SEQUENCE [LARGE SCALE GENOMIC DNA]</scope>
    <source>
        <strain evidence="3">DSM 45237</strain>
    </source>
</reference>
<feature type="transmembrane region" description="Helical" evidence="1">
    <location>
        <begin position="66"/>
        <end position="83"/>
    </location>
</feature>
<keyword evidence="1" id="KW-0812">Transmembrane</keyword>
<accession>A0A1H5MT10</accession>
<dbReference type="Proteomes" id="UP000181980">
    <property type="component" value="Unassembled WGS sequence"/>
</dbReference>
<gene>
    <name evidence="2" type="ORF">SAMN04488561_3340</name>
</gene>
<feature type="transmembrane region" description="Helical" evidence="1">
    <location>
        <begin position="6"/>
        <end position="25"/>
    </location>
</feature>
<dbReference type="AlphaFoldDB" id="A0A1H5MT10"/>
<name>A0A1H5MT10_9ACTN</name>
<proteinExistence type="predicted"/>
<organism evidence="2 3">
    <name type="scientific">Jiangella alba</name>
    <dbReference type="NCBI Taxonomy" id="561176"/>
    <lineage>
        <taxon>Bacteria</taxon>
        <taxon>Bacillati</taxon>
        <taxon>Actinomycetota</taxon>
        <taxon>Actinomycetes</taxon>
        <taxon>Jiangellales</taxon>
        <taxon>Jiangellaceae</taxon>
        <taxon>Jiangella</taxon>
    </lineage>
</organism>
<protein>
    <submittedName>
        <fullName evidence="2">SdpI/YhfL protein family protein</fullName>
    </submittedName>
</protein>
<evidence type="ECO:0000256" key="1">
    <source>
        <dbReference type="SAM" id="Phobius"/>
    </source>
</evidence>
<dbReference type="InterPro" id="IPR025962">
    <property type="entry name" value="SdpI/YhfL"/>
</dbReference>
<keyword evidence="1" id="KW-0472">Membrane</keyword>
<keyword evidence="1" id="KW-1133">Transmembrane helix</keyword>
<sequence>MELFGVRLLLAAIVAASGAAIVWMARATASGRLRRNYWAGIRTQATLASDDAWLAAHRAARPATEAGGWAAVVAALAVFVVPADPEGLLAVPVLAGVGVLLVLVLVGARRGVVAARSVGDDAPLR</sequence>
<keyword evidence="3" id="KW-1185">Reference proteome</keyword>
<dbReference type="STRING" id="561176.SAMN04488561_3340"/>
<dbReference type="EMBL" id="FNUC01000003">
    <property type="protein sequence ID" value="SEE91508.1"/>
    <property type="molecule type" value="Genomic_DNA"/>
</dbReference>
<dbReference type="RefSeq" id="WP_069111621.1">
    <property type="nucleotide sequence ID" value="NZ_FNUC01000003.1"/>
</dbReference>